<organism evidence="3 4">
    <name type="scientific">Glaciimonas immobilis</name>
    <dbReference type="NCBI Taxonomy" id="728004"/>
    <lineage>
        <taxon>Bacteria</taxon>
        <taxon>Pseudomonadati</taxon>
        <taxon>Pseudomonadota</taxon>
        <taxon>Betaproteobacteria</taxon>
        <taxon>Burkholderiales</taxon>
        <taxon>Oxalobacteraceae</taxon>
        <taxon>Glaciimonas</taxon>
    </lineage>
</organism>
<gene>
    <name evidence="3" type="ORF">HNR39_003134</name>
</gene>
<comment type="caution">
    <text evidence="3">The sequence shown here is derived from an EMBL/GenBank/DDBJ whole genome shotgun (WGS) entry which is preliminary data.</text>
</comment>
<dbReference type="InterPro" id="IPR043128">
    <property type="entry name" value="Rev_trsase/Diguanyl_cyclase"/>
</dbReference>
<dbReference type="Pfam" id="PF00990">
    <property type="entry name" value="GGDEF"/>
    <property type="match status" value="1"/>
</dbReference>
<dbReference type="SUPFAM" id="SSF55781">
    <property type="entry name" value="GAF domain-like"/>
    <property type="match status" value="1"/>
</dbReference>
<dbReference type="NCBIfam" id="TIGR00254">
    <property type="entry name" value="GGDEF"/>
    <property type="match status" value="1"/>
</dbReference>
<dbReference type="SMART" id="SM00052">
    <property type="entry name" value="EAL"/>
    <property type="match status" value="1"/>
</dbReference>
<dbReference type="SUPFAM" id="SSF55073">
    <property type="entry name" value="Nucleotide cyclase"/>
    <property type="match status" value="1"/>
</dbReference>
<name>A0A840RTX9_9BURK</name>
<accession>A0A840RTX9</accession>
<feature type="domain" description="EAL" evidence="1">
    <location>
        <begin position="517"/>
        <end position="771"/>
    </location>
</feature>
<dbReference type="InterPro" id="IPR001633">
    <property type="entry name" value="EAL_dom"/>
</dbReference>
<dbReference type="Proteomes" id="UP000571084">
    <property type="component" value="Unassembled WGS sequence"/>
</dbReference>
<dbReference type="PROSITE" id="PS50887">
    <property type="entry name" value="GGDEF"/>
    <property type="match status" value="1"/>
</dbReference>
<dbReference type="InterPro" id="IPR029016">
    <property type="entry name" value="GAF-like_dom_sf"/>
</dbReference>
<dbReference type="InterPro" id="IPR052155">
    <property type="entry name" value="Biofilm_reg_signaling"/>
</dbReference>
<dbReference type="SMART" id="SM00267">
    <property type="entry name" value="GGDEF"/>
    <property type="match status" value="1"/>
</dbReference>
<dbReference type="PROSITE" id="PS50883">
    <property type="entry name" value="EAL"/>
    <property type="match status" value="1"/>
</dbReference>
<dbReference type="SUPFAM" id="SSF141868">
    <property type="entry name" value="EAL domain-like"/>
    <property type="match status" value="1"/>
</dbReference>
<dbReference type="RefSeq" id="WP_168056617.1">
    <property type="nucleotide sequence ID" value="NZ_JAAOZT010000012.1"/>
</dbReference>
<dbReference type="EMBL" id="JACHHQ010000006">
    <property type="protein sequence ID" value="MBB5201285.1"/>
    <property type="molecule type" value="Genomic_DNA"/>
</dbReference>
<dbReference type="Gene3D" id="3.30.70.270">
    <property type="match status" value="1"/>
</dbReference>
<dbReference type="PANTHER" id="PTHR44757:SF2">
    <property type="entry name" value="BIOFILM ARCHITECTURE MAINTENANCE PROTEIN MBAA"/>
    <property type="match status" value="1"/>
</dbReference>
<dbReference type="Gene3D" id="3.30.450.20">
    <property type="entry name" value="PAS domain"/>
    <property type="match status" value="1"/>
</dbReference>
<dbReference type="InterPro" id="IPR035965">
    <property type="entry name" value="PAS-like_dom_sf"/>
</dbReference>
<dbReference type="CDD" id="cd01948">
    <property type="entry name" value="EAL"/>
    <property type="match status" value="1"/>
</dbReference>
<dbReference type="AlphaFoldDB" id="A0A840RTX9"/>
<keyword evidence="4" id="KW-1185">Reference proteome</keyword>
<dbReference type="Gene3D" id="3.20.20.450">
    <property type="entry name" value="EAL domain"/>
    <property type="match status" value="1"/>
</dbReference>
<evidence type="ECO:0000259" key="1">
    <source>
        <dbReference type="PROSITE" id="PS50883"/>
    </source>
</evidence>
<evidence type="ECO:0000313" key="4">
    <source>
        <dbReference type="Proteomes" id="UP000571084"/>
    </source>
</evidence>
<dbReference type="SUPFAM" id="SSF55785">
    <property type="entry name" value="PYP-like sensor domain (PAS domain)"/>
    <property type="match status" value="1"/>
</dbReference>
<dbReference type="Pfam" id="PF00563">
    <property type="entry name" value="EAL"/>
    <property type="match status" value="1"/>
</dbReference>
<proteinExistence type="predicted"/>
<dbReference type="InterPro" id="IPR029787">
    <property type="entry name" value="Nucleotide_cyclase"/>
</dbReference>
<sequence>MHDSSPSALSSDFVDSSQNYPVTPLLQPVLVQALATDFSEQAASFGRWWFHVDSGQLVLSANAAIMLGVEAGWYPALESCFVHVLSDDLPLLRAALQAATTGGQSIENEFRVIRKIDGMRWFRLLSSPQLSGQQILRSGLLMEMTASRHAAIRERLSFETTQFLLSTDTLGTAVTKVIKLVCENLGWEWGAYWGLESDQAQSAALICKNYWHDPAYPLDAFTEESCRERMEAGVGAIGKVWQNGEASWIENMEATPGFLRSKDAAKSGLQSGYVFPVVYVTEGGQRHSPGVLEFYSKLARQREAQLPFLSATIGVLIAQTAQRLEQEETIRHLAQIDGLTELANRTYFYRLLDNTCEESTVAGKSFGLIFIDLDRFKPVNDAFGHEAGNVVLHEFAQRLQALVPAGSYVGRLGGDEFAILLIPGLSTLPLGDMLSTVAGDVLTAARTPFKFDGNDMTVSASVGISVFPDNGVSSPELLRSADAAMYRIKKSGRNALSFFSNSTSHTLAAQQSDVAQRMTMEAELRQALVDNAFFLEYQPIFQGDEHHMQSVEALIRWRRASGEVVRPDIFIPIAEQSALIVNIGRWVLRQACHDLAHLHRAGFSDLQMHVNMAAPEFTSTDLPDELSVVLDEFGIATHHLCLELTEGMLMHQPDKVIPVMRALRELGVGISLDDFGVGYSSLARLKRLPISSIKIDRSFVHGLPDLTEDRAIVRAMIELGRHMNLSVIAEGVETEEQLTFLRQHGCSLIQGFILSRPVPLDVLIASYNPLE</sequence>
<feature type="domain" description="GGDEF" evidence="2">
    <location>
        <begin position="364"/>
        <end position="501"/>
    </location>
</feature>
<protein>
    <submittedName>
        <fullName evidence="3">Diguanylate cyclase (GGDEF)-like protein</fullName>
    </submittedName>
</protein>
<dbReference type="InterPro" id="IPR035919">
    <property type="entry name" value="EAL_sf"/>
</dbReference>
<dbReference type="PANTHER" id="PTHR44757">
    <property type="entry name" value="DIGUANYLATE CYCLASE DGCP"/>
    <property type="match status" value="1"/>
</dbReference>
<evidence type="ECO:0000313" key="3">
    <source>
        <dbReference type="EMBL" id="MBB5201285.1"/>
    </source>
</evidence>
<dbReference type="Gene3D" id="3.30.450.40">
    <property type="match status" value="1"/>
</dbReference>
<evidence type="ECO:0000259" key="2">
    <source>
        <dbReference type="PROSITE" id="PS50887"/>
    </source>
</evidence>
<reference evidence="3 4" key="1">
    <citation type="submission" date="2020-08" db="EMBL/GenBank/DDBJ databases">
        <title>Genomic Encyclopedia of Type Strains, Phase IV (KMG-IV): sequencing the most valuable type-strain genomes for metagenomic binning, comparative biology and taxonomic classification.</title>
        <authorList>
            <person name="Goeker M."/>
        </authorList>
    </citation>
    <scope>NUCLEOTIDE SEQUENCE [LARGE SCALE GENOMIC DNA]</scope>
    <source>
        <strain evidence="3 4">DSM 23240</strain>
    </source>
</reference>
<dbReference type="InterPro" id="IPR000160">
    <property type="entry name" value="GGDEF_dom"/>
</dbReference>
<dbReference type="CDD" id="cd01949">
    <property type="entry name" value="GGDEF"/>
    <property type="match status" value="1"/>
</dbReference>